<protein>
    <recommendedName>
        <fullName evidence="2">Plasmid stabilization protein</fullName>
    </recommendedName>
</protein>
<keyword evidence="1" id="KW-0614">Plasmid</keyword>
<accession>A0A2S1PMM1</accession>
<evidence type="ECO:0000313" key="1">
    <source>
        <dbReference type="EMBL" id="AWH59688.1"/>
    </source>
</evidence>
<evidence type="ECO:0008006" key="2">
    <source>
        <dbReference type="Google" id="ProtNLM"/>
    </source>
</evidence>
<dbReference type="EMBL" id="MG228259">
    <property type="protein sequence ID" value="AWH59688.1"/>
    <property type="molecule type" value="Genomic_DNA"/>
</dbReference>
<proteinExistence type="predicted"/>
<name>A0A2S1PMM1_EDWTA</name>
<sequence>MTLAPATIPYKTPVTGVPPMSNTTHYENAHFLRELAESLPRILPAGADKAALLQRLADEELAQAEYDEQIRRKVAAARADARPGISTAQLRQQLDARSQALRDAV</sequence>
<organism evidence="1">
    <name type="scientific">Edwardsiella tarda</name>
    <dbReference type="NCBI Taxonomy" id="636"/>
    <lineage>
        <taxon>Bacteria</taxon>
        <taxon>Pseudomonadati</taxon>
        <taxon>Pseudomonadota</taxon>
        <taxon>Gammaproteobacteria</taxon>
        <taxon>Enterobacterales</taxon>
        <taxon>Hafniaceae</taxon>
        <taxon>Edwardsiella</taxon>
    </lineage>
</organism>
<dbReference type="Gene3D" id="6.20.450.20">
    <property type="match status" value="1"/>
</dbReference>
<reference evidence="1" key="1">
    <citation type="journal article" date="2017" name="J. Clin. Microbiol.">
        <title>Comparative phenotypic and genotypic analysis of Edwardsiella spp. isolates from different hosts and geographic origins, with an emphasis on isolates formerly classified as E. tarda and an evaluation of diagnostic methods.</title>
        <authorList>
            <person name="Reichley S.R."/>
            <person name="Ware C."/>
            <person name="Steadman J."/>
            <person name="Gaunt P.S."/>
            <person name="Garcia J.C."/>
            <person name="LaFrentz B.R."/>
            <person name="Thachil A."/>
            <person name="Waldbieser G.C."/>
            <person name="Stine C.B."/>
            <person name="Bujan N."/>
            <person name="Arias C.R."/>
            <person name="Loch T."/>
            <person name="Welch T.J."/>
            <person name="Cipriano R.C."/>
            <person name="Greenway T.E."/>
            <person name="Khoo L.H."/>
            <person name="Wise D.J."/>
            <person name="Lawrence M.L."/>
            <person name="Griffin M.J."/>
        </authorList>
    </citation>
    <scope>NUCLEOTIDE SEQUENCE</scope>
    <source>
        <strain evidence="1">9.4</strain>
        <plasmid evidence="1">p9.4_1</plasmid>
    </source>
</reference>
<dbReference type="AlphaFoldDB" id="A0A2S1PMM1"/>
<geneLocation type="plasmid" evidence="1">
    <name>p9.4_1</name>
</geneLocation>